<accession>A0A6G6A5Y4</accession>
<sequence>MLLFSKVSFYLSFLLFFLSFFSLYEGLIFYFEMKTLFLEWELFSIFGSLIIMTFLIDWMSLTFMGFVMLISSMVLFYGSSYMSAEKFVYRFNMLVFLFVVSMLLLIVSPNLISILLGWDGLGLVSYCLVIFYQNEKSANAGMLTILSNRVGDVAILLSIAWLSNFGSWNFFFLQMVETSISMNFILFMVILASMTKSAQIPFSAWLPAAMAAPTPVSSLVHSSTLVTAGIYLLIRFSHLLNLSSFLFVMGSLTMFMSGLGANFEMDLKKIIALSTLSQLGVMMMTLSLGFFELSFFHLLSHALFKSLLFLCAGVFIHGMGDNQDIRFLGGIHESCPSSSLFFIGCSLSLCGFPFLSGFYSKDVILECFFLSEMNIYMYMLILVGTLFTVTYSIRLGFYLYFKNLGMSKMMNLGEEKIMLFPMSVLFIFAMMGGSFMSWVFFPGYFIFLPLTFKGLVLCLSLLFMLLVILGLKIFELSMLAPLKKKYFFFSNMWFLPYFSSSFMVSFLNLGNFFLKFLDQGWVEYLGGQGFMKNVMKKSSFLDYFFLTSMKIYFLIFFILFIYFVLM</sequence>
<proteinExistence type="inferred from homology"/>
<evidence type="ECO:0000256" key="14">
    <source>
        <dbReference type="ARBA" id="ARBA00023128"/>
    </source>
</evidence>
<dbReference type="Pfam" id="PF00361">
    <property type="entry name" value="Proton_antipo_M"/>
    <property type="match status" value="1"/>
</dbReference>
<evidence type="ECO:0000256" key="17">
    <source>
        <dbReference type="RuleBase" id="RU003404"/>
    </source>
</evidence>
<keyword evidence="13 17" id="KW-0830">Ubiquinone</keyword>
<evidence type="ECO:0000256" key="6">
    <source>
        <dbReference type="ARBA" id="ARBA00022660"/>
    </source>
</evidence>
<evidence type="ECO:0000256" key="9">
    <source>
        <dbReference type="ARBA" id="ARBA00022967"/>
    </source>
</evidence>
<dbReference type="AlphaFoldDB" id="A0A6G6A5Y4"/>
<name>A0A6G6A5Y4_9HEXA</name>
<evidence type="ECO:0000256" key="4">
    <source>
        <dbReference type="ARBA" id="ARBA00021096"/>
    </source>
</evidence>
<evidence type="ECO:0000256" key="1">
    <source>
        <dbReference type="ARBA" id="ARBA00003257"/>
    </source>
</evidence>
<feature type="transmembrane region" description="Helical" evidence="17">
    <location>
        <begin position="486"/>
        <end position="507"/>
    </location>
</feature>
<dbReference type="PRINTS" id="PR01434">
    <property type="entry name" value="NADHDHGNASE5"/>
</dbReference>
<comment type="subcellular location">
    <subcellularLocation>
        <location evidence="2">Mitochondrion inner membrane</location>
        <topology evidence="2">Multi-pass membrane protein</topology>
    </subcellularLocation>
</comment>
<evidence type="ECO:0000313" key="21">
    <source>
        <dbReference type="EMBL" id="QID03254.1"/>
    </source>
</evidence>
<feature type="transmembrane region" description="Helical" evidence="17">
    <location>
        <begin position="296"/>
        <end position="316"/>
    </location>
</feature>
<dbReference type="Pfam" id="PF00662">
    <property type="entry name" value="Proton_antipo_N"/>
    <property type="match status" value="1"/>
</dbReference>
<feature type="transmembrane region" description="Helical" evidence="17">
    <location>
        <begin position="43"/>
        <end position="76"/>
    </location>
</feature>
<comment type="similarity">
    <text evidence="17">Belongs to the complex I subunit 5 family.</text>
</comment>
<feature type="transmembrane region" description="Helical" evidence="17">
    <location>
        <begin position="88"/>
        <end position="106"/>
    </location>
</feature>
<evidence type="ECO:0000256" key="11">
    <source>
        <dbReference type="ARBA" id="ARBA00022989"/>
    </source>
</evidence>
<evidence type="ECO:0000256" key="2">
    <source>
        <dbReference type="ARBA" id="ARBA00004448"/>
    </source>
</evidence>
<evidence type="ECO:0000256" key="16">
    <source>
        <dbReference type="ARBA" id="ARBA00049551"/>
    </source>
</evidence>
<dbReference type="GO" id="GO:0042773">
    <property type="term" value="P:ATP synthesis coupled electron transport"/>
    <property type="evidence" value="ECO:0007669"/>
    <property type="project" value="InterPro"/>
</dbReference>
<evidence type="ECO:0000259" key="18">
    <source>
        <dbReference type="Pfam" id="PF00361"/>
    </source>
</evidence>
<keyword evidence="5 17" id="KW-0813">Transport</keyword>
<evidence type="ECO:0000256" key="3">
    <source>
        <dbReference type="ARBA" id="ARBA00012944"/>
    </source>
</evidence>
<keyword evidence="10" id="KW-0249">Electron transport</keyword>
<feature type="domain" description="NADH:quinone oxidoreductase/Mrp antiporter transmembrane" evidence="18">
    <location>
        <begin position="108"/>
        <end position="388"/>
    </location>
</feature>
<feature type="transmembrane region" description="Helical" evidence="17">
    <location>
        <begin position="375"/>
        <end position="401"/>
    </location>
</feature>
<feature type="transmembrane region" description="Helical" evidence="17">
    <location>
        <begin position="543"/>
        <end position="565"/>
    </location>
</feature>
<keyword evidence="9" id="KW-1278">Translocase</keyword>
<feature type="transmembrane region" description="Helical" evidence="17">
    <location>
        <begin position="184"/>
        <end position="206"/>
    </location>
</feature>
<feature type="transmembrane region" description="Helical" evidence="17">
    <location>
        <begin position="153"/>
        <end position="172"/>
    </location>
</feature>
<feature type="transmembrane region" description="Helical" evidence="17">
    <location>
        <begin position="7"/>
        <end position="31"/>
    </location>
</feature>
<feature type="domain" description="NADH dehydrogenase subunit 5 C-terminal" evidence="20">
    <location>
        <begin position="391"/>
        <end position="566"/>
    </location>
</feature>
<dbReference type="EC" id="7.1.1.2" evidence="3 17"/>
<dbReference type="InterPro" id="IPR001516">
    <property type="entry name" value="Proton_antipo_N"/>
</dbReference>
<reference evidence="21" key="1">
    <citation type="journal article" date="2019" name="Mitochondrial DNA Part B Resour">
        <title>Characterization of the complete mitochondrial genome of Homidia socia (Collembola: Entomobryidae).</title>
        <authorList>
            <person name="Wu J."/>
            <person name="Chen K."/>
        </authorList>
    </citation>
    <scope>NUCLEOTIDE SEQUENCE</scope>
    <source>
        <strain evidence="21">TZ</strain>
        <tissue evidence="21">Whole body</tissue>
    </source>
</reference>
<evidence type="ECO:0000256" key="7">
    <source>
        <dbReference type="ARBA" id="ARBA00022692"/>
    </source>
</evidence>
<feature type="transmembrane region" description="Helical" evidence="17">
    <location>
        <begin position="454"/>
        <end position="474"/>
    </location>
</feature>
<keyword evidence="8" id="KW-0999">Mitochondrion inner membrane</keyword>
<dbReference type="GO" id="GO:0005743">
    <property type="term" value="C:mitochondrial inner membrane"/>
    <property type="evidence" value="ECO:0007669"/>
    <property type="project" value="UniProtKB-SubCell"/>
</dbReference>
<dbReference type="PANTHER" id="PTHR42829">
    <property type="entry name" value="NADH-UBIQUINONE OXIDOREDUCTASE CHAIN 5"/>
    <property type="match status" value="1"/>
</dbReference>
<feature type="transmembrane region" description="Helical" evidence="17">
    <location>
        <begin position="337"/>
        <end position="355"/>
    </location>
</feature>
<dbReference type="Pfam" id="PF06455">
    <property type="entry name" value="NADH5_C"/>
    <property type="match status" value="1"/>
</dbReference>
<keyword evidence="11 17" id="KW-1133">Transmembrane helix</keyword>
<evidence type="ECO:0000256" key="8">
    <source>
        <dbReference type="ARBA" id="ARBA00022792"/>
    </source>
</evidence>
<evidence type="ECO:0000256" key="5">
    <source>
        <dbReference type="ARBA" id="ARBA00022448"/>
    </source>
</evidence>
<keyword evidence="15 17" id="KW-0472">Membrane</keyword>
<keyword evidence="12 17" id="KW-0520">NAD</keyword>
<feature type="transmembrane region" description="Helical" evidence="17">
    <location>
        <begin position="218"/>
        <end position="236"/>
    </location>
</feature>
<keyword evidence="7 17" id="KW-0812">Transmembrane</keyword>
<organism evidence="21">
    <name type="scientific">Homidia socia</name>
    <dbReference type="NCBI Taxonomy" id="301514"/>
    <lineage>
        <taxon>Eukaryota</taxon>
        <taxon>Metazoa</taxon>
        <taxon>Ecdysozoa</taxon>
        <taxon>Arthropoda</taxon>
        <taxon>Hexapoda</taxon>
        <taxon>Collembola</taxon>
        <taxon>Entomobryomorpha</taxon>
        <taxon>Entomobryoidea</taxon>
        <taxon>Entomobryidae</taxon>
        <taxon>Entomobryinae</taxon>
        <taxon>Homidia</taxon>
    </lineage>
</organism>
<evidence type="ECO:0000259" key="19">
    <source>
        <dbReference type="Pfam" id="PF00662"/>
    </source>
</evidence>
<evidence type="ECO:0000256" key="12">
    <source>
        <dbReference type="ARBA" id="ARBA00023027"/>
    </source>
</evidence>
<dbReference type="PANTHER" id="PTHR42829:SF2">
    <property type="entry name" value="NADH-UBIQUINONE OXIDOREDUCTASE CHAIN 5"/>
    <property type="match status" value="1"/>
</dbReference>
<keyword evidence="14 17" id="KW-0496">Mitochondrion</keyword>
<comment type="function">
    <text evidence="17">Core subunit of the mitochondrial membrane respiratory chain NADH dehydrogenase (Complex I) which catalyzes electron transfer from NADH through the respiratory chain, using ubiquinone as an electron acceptor. Essential for the catalytic activity and assembly of complex I.</text>
</comment>
<feature type="transmembrane region" description="Helical" evidence="17">
    <location>
        <begin position="422"/>
        <end position="448"/>
    </location>
</feature>
<dbReference type="InterPro" id="IPR003945">
    <property type="entry name" value="NU5C-like"/>
</dbReference>
<keyword evidence="6" id="KW-0679">Respiratory chain</keyword>
<evidence type="ECO:0000256" key="10">
    <source>
        <dbReference type="ARBA" id="ARBA00022982"/>
    </source>
</evidence>
<gene>
    <name evidence="21" type="primary">ND5</name>
</gene>
<dbReference type="GO" id="GO:0003954">
    <property type="term" value="F:NADH dehydrogenase activity"/>
    <property type="evidence" value="ECO:0007669"/>
    <property type="project" value="TreeGrafter"/>
</dbReference>
<dbReference type="EMBL" id="MN480464">
    <property type="protein sequence ID" value="QID03254.1"/>
    <property type="molecule type" value="Genomic_DNA"/>
</dbReference>
<feature type="transmembrane region" description="Helical" evidence="17">
    <location>
        <begin position="242"/>
        <end position="263"/>
    </location>
</feature>
<dbReference type="GO" id="GO:0015990">
    <property type="term" value="P:electron transport coupled proton transport"/>
    <property type="evidence" value="ECO:0007669"/>
    <property type="project" value="TreeGrafter"/>
</dbReference>
<comment type="catalytic activity">
    <reaction evidence="16 17">
        <text>a ubiquinone + NADH + 5 H(+)(in) = a ubiquinol + NAD(+) + 4 H(+)(out)</text>
        <dbReference type="Rhea" id="RHEA:29091"/>
        <dbReference type="Rhea" id="RHEA-COMP:9565"/>
        <dbReference type="Rhea" id="RHEA-COMP:9566"/>
        <dbReference type="ChEBI" id="CHEBI:15378"/>
        <dbReference type="ChEBI" id="CHEBI:16389"/>
        <dbReference type="ChEBI" id="CHEBI:17976"/>
        <dbReference type="ChEBI" id="CHEBI:57540"/>
        <dbReference type="ChEBI" id="CHEBI:57945"/>
        <dbReference type="EC" id="7.1.1.2"/>
    </reaction>
</comment>
<dbReference type="InterPro" id="IPR001750">
    <property type="entry name" value="ND/Mrp_TM"/>
</dbReference>
<evidence type="ECO:0000256" key="15">
    <source>
        <dbReference type="ARBA" id="ARBA00023136"/>
    </source>
</evidence>
<evidence type="ECO:0000259" key="20">
    <source>
        <dbReference type="Pfam" id="PF06455"/>
    </source>
</evidence>
<dbReference type="InterPro" id="IPR010934">
    <property type="entry name" value="NADH_DH_su5_C"/>
</dbReference>
<protein>
    <recommendedName>
        <fullName evidence="4 17">NADH-ubiquinone oxidoreductase chain 5</fullName>
        <ecNumber evidence="3 17">7.1.1.2</ecNumber>
    </recommendedName>
</protein>
<feature type="domain" description="NADH-Ubiquinone oxidoreductase (complex I) chain 5 N-terminal" evidence="19">
    <location>
        <begin position="51"/>
        <end position="91"/>
    </location>
</feature>
<dbReference type="GO" id="GO:0008137">
    <property type="term" value="F:NADH dehydrogenase (ubiquinone) activity"/>
    <property type="evidence" value="ECO:0007669"/>
    <property type="project" value="UniProtKB-EC"/>
</dbReference>
<evidence type="ECO:0000256" key="13">
    <source>
        <dbReference type="ARBA" id="ARBA00023075"/>
    </source>
</evidence>
<comment type="function">
    <text evidence="1">Core subunit of the mitochondrial membrane respiratory chain NADH dehydrogenase (Complex I) that is believed to belong to the minimal assembly required for catalysis. Complex I functions in the transfer of electrons from NADH to the respiratory chain. The immediate electron acceptor for the enzyme is believed to be ubiquinone.</text>
</comment>
<geneLocation type="mitochondrion" evidence="21"/>